<name>A0ABP1H4B4_9EUKA</name>
<dbReference type="Proteomes" id="UP001642409">
    <property type="component" value="Unassembled WGS sequence"/>
</dbReference>
<dbReference type="PANTHER" id="PTHR11136">
    <property type="entry name" value="FOLYLPOLYGLUTAMATE SYNTHASE-RELATED"/>
    <property type="match status" value="1"/>
</dbReference>
<feature type="domain" description="Mur ligase central" evidence="7">
    <location>
        <begin position="14"/>
        <end position="162"/>
    </location>
</feature>
<gene>
    <name evidence="8" type="ORF">HINF_LOCUS9015</name>
</gene>
<dbReference type="PANTHER" id="PTHR11136:SF0">
    <property type="entry name" value="DIHYDROFOLATE SYNTHETASE-RELATED"/>
    <property type="match status" value="1"/>
</dbReference>
<dbReference type="InterPro" id="IPR036565">
    <property type="entry name" value="Mur-like_cat_sf"/>
</dbReference>
<comment type="caution">
    <text evidence="8">The sequence shown here is derived from an EMBL/GenBank/DDBJ whole genome shotgun (WGS) entry which is preliminary data.</text>
</comment>
<evidence type="ECO:0000313" key="9">
    <source>
        <dbReference type="Proteomes" id="UP001642409"/>
    </source>
</evidence>
<evidence type="ECO:0000313" key="8">
    <source>
        <dbReference type="EMBL" id="CAL5985620.1"/>
    </source>
</evidence>
<keyword evidence="2" id="KW-0436">Ligase</keyword>
<dbReference type="Gene3D" id="3.40.1190.10">
    <property type="entry name" value="Mur-like, catalytic domain"/>
    <property type="match status" value="1"/>
</dbReference>
<evidence type="ECO:0000259" key="7">
    <source>
        <dbReference type="Pfam" id="PF08245"/>
    </source>
</evidence>
<keyword evidence="5" id="KW-0067">ATP-binding</keyword>
<evidence type="ECO:0000256" key="4">
    <source>
        <dbReference type="ARBA" id="ARBA00022741"/>
    </source>
</evidence>
<organism evidence="8 9">
    <name type="scientific">Hexamita inflata</name>
    <dbReference type="NCBI Taxonomy" id="28002"/>
    <lineage>
        <taxon>Eukaryota</taxon>
        <taxon>Metamonada</taxon>
        <taxon>Diplomonadida</taxon>
        <taxon>Hexamitidae</taxon>
        <taxon>Hexamitinae</taxon>
        <taxon>Hexamita</taxon>
    </lineage>
</organism>
<evidence type="ECO:0000256" key="3">
    <source>
        <dbReference type="ARBA" id="ARBA00022723"/>
    </source>
</evidence>
<dbReference type="SUPFAM" id="SSF53623">
    <property type="entry name" value="MurD-like peptide ligases, catalytic domain"/>
    <property type="match status" value="1"/>
</dbReference>
<keyword evidence="3" id="KW-0479">Metal-binding</keyword>
<evidence type="ECO:0000256" key="2">
    <source>
        <dbReference type="ARBA" id="ARBA00022598"/>
    </source>
</evidence>
<evidence type="ECO:0000256" key="5">
    <source>
        <dbReference type="ARBA" id="ARBA00022840"/>
    </source>
</evidence>
<dbReference type="EMBL" id="CAXDID020000019">
    <property type="protein sequence ID" value="CAL5985620.1"/>
    <property type="molecule type" value="Genomic_DNA"/>
</dbReference>
<dbReference type="SUPFAM" id="SSF53244">
    <property type="entry name" value="MurD-like peptide ligases, peptide-binding domain"/>
    <property type="match status" value="1"/>
</dbReference>
<proteinExistence type="inferred from homology"/>
<evidence type="ECO:0000256" key="6">
    <source>
        <dbReference type="ARBA" id="ARBA00022842"/>
    </source>
</evidence>
<comment type="similarity">
    <text evidence="1">Belongs to the folylpolyglutamate synthase family.</text>
</comment>
<sequence>MQVMENYSPNIFFVTGSKGKTSTSHFLSALLPNSGLFTSPHLISVRERIQVNKQMISEQDFIKNYHSQLNQPFQKLLLTAMKYYKSSNCQDLVIEPGIGGASDAVSQLNKFKLNSSSVLINSIELEHQKTLGNSLYEIAVNKALLATSSTKQVIIHSSNYENPEIYSGITDVLQDFNLMSKLKVSKKKPDYFQDAAQMALDAVGGGLVSKDANGNIIMVKQCGALIKVQKPPGHCQIVQNKNNIVFIDGAHTSRSISFAVSEFQKQLSTSNKKKVKIIFSQTKDREWKSFLNTILKLDVKDVTLVPGVSGFDLNTSQQFGEKETIICEQIAEYLKNIGIGAEVIKDFASVEEMFRNQENDVLVVGSVHGAGVVAKALQNLKLM</sequence>
<protein>
    <submittedName>
        <fullName evidence="8">Dihydrofolate_synthase / Folylpolyglutamate synthase</fullName>
    </submittedName>
</protein>
<dbReference type="Gene3D" id="3.90.190.20">
    <property type="entry name" value="Mur ligase, C-terminal domain"/>
    <property type="match status" value="1"/>
</dbReference>
<dbReference type="InterPro" id="IPR036615">
    <property type="entry name" value="Mur_ligase_C_dom_sf"/>
</dbReference>
<accession>A0ABP1H4B4</accession>
<keyword evidence="6" id="KW-0460">Magnesium</keyword>
<keyword evidence="9" id="KW-1185">Reference proteome</keyword>
<keyword evidence="4" id="KW-0547">Nucleotide-binding</keyword>
<dbReference type="Pfam" id="PF08245">
    <property type="entry name" value="Mur_ligase_M"/>
    <property type="match status" value="1"/>
</dbReference>
<dbReference type="InterPro" id="IPR013221">
    <property type="entry name" value="Mur_ligase_cen"/>
</dbReference>
<reference evidence="8 9" key="1">
    <citation type="submission" date="2024-07" db="EMBL/GenBank/DDBJ databases">
        <authorList>
            <person name="Akdeniz Z."/>
        </authorList>
    </citation>
    <scope>NUCLEOTIDE SEQUENCE [LARGE SCALE GENOMIC DNA]</scope>
</reference>
<evidence type="ECO:0000256" key="1">
    <source>
        <dbReference type="ARBA" id="ARBA00008276"/>
    </source>
</evidence>
<dbReference type="InterPro" id="IPR001645">
    <property type="entry name" value="Folylpolyglutamate_synth"/>
</dbReference>